<evidence type="ECO:0000256" key="2">
    <source>
        <dbReference type="SAM" id="Phobius"/>
    </source>
</evidence>
<accession>A0A4R6DJA4</accession>
<reference evidence="4 5" key="1">
    <citation type="submission" date="2019-03" db="EMBL/GenBank/DDBJ databases">
        <title>Genomic analyses of the natural microbiome of Caenorhabditis elegans.</title>
        <authorList>
            <person name="Samuel B."/>
        </authorList>
    </citation>
    <scope>NUCLEOTIDE SEQUENCE [LARGE SCALE GENOMIC DNA]</scope>
    <source>
        <strain evidence="4 5">JUb65</strain>
    </source>
</reference>
<dbReference type="RefSeq" id="WP_133519690.1">
    <property type="nucleotide sequence ID" value="NZ_SNVW01000005.1"/>
</dbReference>
<dbReference type="InterPro" id="IPR025403">
    <property type="entry name" value="TgpA-like_C"/>
</dbReference>
<evidence type="ECO:0000313" key="5">
    <source>
        <dbReference type="Proteomes" id="UP000295764"/>
    </source>
</evidence>
<comment type="caution">
    <text evidence="4">The sequence shown here is derived from an EMBL/GenBank/DDBJ whole genome shotgun (WGS) entry which is preliminary data.</text>
</comment>
<sequence>MAHDDRPHRGGIPVVPVVAFALGGLVVAAAGLGARPILTGARWSPTVAPATAPPQPDDASAPATAEPQPLGARAAQHVDTTWLLVVATVVLIALGVLVVLYVLRHRRRRVRPERIDVAGLAVDVTTDPSAEVGLQHIRRGLSRALAVLSDHRDPSDAVTAAWLGLQESAEDAGFRRGPAETPTEFTTRILQQHDVDETALGTLRRCYLAVRFGGVPATDADVDAVRAALRTLEQQWSVAPTGRT</sequence>
<evidence type="ECO:0000259" key="3">
    <source>
        <dbReference type="Pfam" id="PF13559"/>
    </source>
</evidence>
<keyword evidence="2" id="KW-1133">Transmembrane helix</keyword>
<feature type="transmembrane region" description="Helical" evidence="2">
    <location>
        <begin position="82"/>
        <end position="103"/>
    </location>
</feature>
<feature type="transmembrane region" description="Helical" evidence="2">
    <location>
        <begin position="12"/>
        <end position="34"/>
    </location>
</feature>
<name>A0A4R6DJA4_9MICO</name>
<dbReference type="OrthoDB" id="5198230at2"/>
<evidence type="ECO:0000256" key="1">
    <source>
        <dbReference type="SAM" id="MobiDB-lite"/>
    </source>
</evidence>
<keyword evidence="2" id="KW-0812">Transmembrane</keyword>
<dbReference type="EMBL" id="SNVW01000005">
    <property type="protein sequence ID" value="TDN44249.1"/>
    <property type="molecule type" value="Genomic_DNA"/>
</dbReference>
<dbReference type="Pfam" id="PF13559">
    <property type="entry name" value="DUF4129"/>
    <property type="match status" value="1"/>
</dbReference>
<dbReference type="Proteomes" id="UP000295764">
    <property type="component" value="Unassembled WGS sequence"/>
</dbReference>
<protein>
    <submittedName>
        <fullName evidence="4">Uncharacterized protein DUF4129</fullName>
    </submittedName>
</protein>
<proteinExistence type="predicted"/>
<feature type="domain" description="Protein-glutamine gamma-glutamyltransferase-like C-terminal" evidence="3">
    <location>
        <begin position="161"/>
        <end position="230"/>
    </location>
</feature>
<feature type="region of interest" description="Disordered" evidence="1">
    <location>
        <begin position="46"/>
        <end position="71"/>
    </location>
</feature>
<evidence type="ECO:0000313" key="4">
    <source>
        <dbReference type="EMBL" id="TDN44249.1"/>
    </source>
</evidence>
<gene>
    <name evidence="4" type="ORF">EDF64_10581</name>
</gene>
<dbReference type="AlphaFoldDB" id="A0A4R6DJA4"/>
<organism evidence="4 5">
    <name type="scientific">Curtobacterium flaccumfaciens</name>
    <dbReference type="NCBI Taxonomy" id="2035"/>
    <lineage>
        <taxon>Bacteria</taxon>
        <taxon>Bacillati</taxon>
        <taxon>Actinomycetota</taxon>
        <taxon>Actinomycetes</taxon>
        <taxon>Micrococcales</taxon>
        <taxon>Microbacteriaceae</taxon>
        <taxon>Curtobacterium</taxon>
    </lineage>
</organism>
<keyword evidence="2" id="KW-0472">Membrane</keyword>